<dbReference type="EMBL" id="BAAFGK010000001">
    <property type="protein sequence ID" value="GAB0055961.1"/>
    <property type="molecule type" value="Genomic_DNA"/>
</dbReference>
<dbReference type="PROSITE" id="PS00629">
    <property type="entry name" value="IMP_1"/>
    <property type="match status" value="1"/>
</dbReference>
<dbReference type="GO" id="GO:0052834">
    <property type="term" value="F:inositol monophosphate phosphatase activity"/>
    <property type="evidence" value="ECO:0007669"/>
    <property type="project" value="UniProtKB-EC"/>
</dbReference>
<dbReference type="InterPro" id="IPR020550">
    <property type="entry name" value="Inositol_monophosphatase_CS"/>
</dbReference>
<keyword evidence="6 7" id="KW-0460">Magnesium</keyword>
<evidence type="ECO:0000256" key="1">
    <source>
        <dbReference type="ARBA" id="ARBA00001033"/>
    </source>
</evidence>
<dbReference type="PRINTS" id="PR01959">
    <property type="entry name" value="SBIMPHPHTASE"/>
</dbReference>
<protein>
    <recommendedName>
        <fullName evidence="7">Inositol-1-monophosphatase</fullName>
        <ecNumber evidence="7">3.1.3.25</ecNumber>
    </recommendedName>
</protein>
<reference evidence="8 9" key="2">
    <citation type="submission" date="2024-09" db="EMBL/GenBank/DDBJ databases">
        <title>Draft genome sequence of Candidatus Magnetaquicoccaceae bacterium FCR-1.</title>
        <authorList>
            <person name="Shimoshige H."/>
            <person name="Shimamura S."/>
            <person name="Taoka A."/>
            <person name="Kobayashi H."/>
            <person name="Maekawa T."/>
        </authorList>
    </citation>
    <scope>NUCLEOTIDE SEQUENCE [LARGE SCALE GENOMIC DNA]</scope>
    <source>
        <strain evidence="8 9">FCR-1</strain>
    </source>
</reference>
<name>A0ABQ0C507_9PROT</name>
<dbReference type="InterPro" id="IPR033942">
    <property type="entry name" value="IMPase"/>
</dbReference>
<dbReference type="SUPFAM" id="SSF56655">
    <property type="entry name" value="Carbohydrate phosphatase"/>
    <property type="match status" value="1"/>
</dbReference>
<organism evidence="8 9">
    <name type="scientific">Candidatus Magnetaquiglobus chichijimensis</name>
    <dbReference type="NCBI Taxonomy" id="3141448"/>
    <lineage>
        <taxon>Bacteria</taxon>
        <taxon>Pseudomonadati</taxon>
        <taxon>Pseudomonadota</taxon>
        <taxon>Magnetococcia</taxon>
        <taxon>Magnetococcales</taxon>
        <taxon>Candidatus Magnetaquicoccaceae</taxon>
        <taxon>Candidatus Magnetaquiglobus</taxon>
    </lineage>
</organism>
<sequence length="264" mass="28904">MPHSPPMNIALRAAFKAGGLAREWFDRRHELEVREKGKNDLVTSADLAVEEEIVFQLKKAYPKYGVLAEEKGGKLPTDRPCWIVDPIDGTLNFAHGLPHFAISIALLEEGKLVSGLVHDPMRDETFVAERGRGAYLNDRRIRVPDRRGLQGCLLATGFPHRRLERLPGYLKAFESFFPLVADQRRLGSAALDLAYVAAGRYDGFWEMGLAPWDIAAGALLVREAGGMISDFAGEENFLVSGNVVAGPMAVHGEMLALIGQAGLA</sequence>
<dbReference type="InterPro" id="IPR000760">
    <property type="entry name" value="Inositol_monophosphatase-like"/>
</dbReference>
<keyword evidence="4 7" id="KW-0479">Metal-binding</keyword>
<evidence type="ECO:0000256" key="2">
    <source>
        <dbReference type="ARBA" id="ARBA00001946"/>
    </source>
</evidence>
<comment type="similarity">
    <text evidence="3 7">Belongs to the inositol monophosphatase superfamily.</text>
</comment>
<dbReference type="InterPro" id="IPR020583">
    <property type="entry name" value="Inositol_monoP_metal-BS"/>
</dbReference>
<proteinExistence type="inferred from homology"/>
<dbReference type="Proteomes" id="UP001628193">
    <property type="component" value="Unassembled WGS sequence"/>
</dbReference>
<evidence type="ECO:0000256" key="5">
    <source>
        <dbReference type="ARBA" id="ARBA00022801"/>
    </source>
</evidence>
<dbReference type="PANTHER" id="PTHR20854:SF4">
    <property type="entry name" value="INOSITOL-1-MONOPHOSPHATASE-RELATED"/>
    <property type="match status" value="1"/>
</dbReference>
<comment type="caution">
    <text evidence="8">The sequence shown here is derived from an EMBL/GenBank/DDBJ whole genome shotgun (WGS) entry which is preliminary data.</text>
</comment>
<comment type="cofactor">
    <cofactor evidence="2 7">
        <name>Mg(2+)</name>
        <dbReference type="ChEBI" id="CHEBI:18420"/>
    </cofactor>
</comment>
<dbReference type="CDD" id="cd01639">
    <property type="entry name" value="IMPase"/>
    <property type="match status" value="1"/>
</dbReference>
<dbReference type="Pfam" id="PF00459">
    <property type="entry name" value="Inositol_P"/>
    <property type="match status" value="1"/>
</dbReference>
<keyword evidence="5 7" id="KW-0378">Hydrolase</keyword>
<dbReference type="RefSeq" id="WP_420903671.1">
    <property type="nucleotide sequence ID" value="NZ_BAAFGK010000001.1"/>
</dbReference>
<dbReference type="InterPro" id="IPR022337">
    <property type="entry name" value="Inositol_monophosphatase_SuhB"/>
</dbReference>
<reference evidence="8 9" key="1">
    <citation type="submission" date="2024-05" db="EMBL/GenBank/DDBJ databases">
        <authorList>
            <consortium name="Candidatus Magnetaquicoccaceae bacterium FCR-1 genome sequencing consortium"/>
            <person name="Shimoshige H."/>
            <person name="Shimamura S."/>
            <person name="Taoka A."/>
            <person name="Kobayashi H."/>
            <person name="Maekawa T."/>
        </authorList>
    </citation>
    <scope>NUCLEOTIDE SEQUENCE [LARGE SCALE GENOMIC DNA]</scope>
    <source>
        <strain evidence="8 9">FCR-1</strain>
    </source>
</reference>
<evidence type="ECO:0000256" key="6">
    <source>
        <dbReference type="ARBA" id="ARBA00022842"/>
    </source>
</evidence>
<evidence type="ECO:0000256" key="4">
    <source>
        <dbReference type="ARBA" id="ARBA00022723"/>
    </source>
</evidence>
<accession>A0ABQ0C507</accession>
<comment type="catalytic activity">
    <reaction evidence="1 7">
        <text>a myo-inositol phosphate + H2O = myo-inositol + phosphate</text>
        <dbReference type="Rhea" id="RHEA:24056"/>
        <dbReference type="ChEBI" id="CHEBI:15377"/>
        <dbReference type="ChEBI" id="CHEBI:17268"/>
        <dbReference type="ChEBI" id="CHEBI:43474"/>
        <dbReference type="ChEBI" id="CHEBI:84139"/>
        <dbReference type="EC" id="3.1.3.25"/>
    </reaction>
</comment>
<gene>
    <name evidence="8" type="primary">suhB</name>
    <name evidence="8" type="ORF">SIID45300_00260</name>
</gene>
<dbReference type="PROSITE" id="PS00630">
    <property type="entry name" value="IMP_2"/>
    <property type="match status" value="1"/>
</dbReference>
<dbReference type="Gene3D" id="3.30.540.10">
    <property type="entry name" value="Fructose-1,6-Bisphosphatase, subunit A, domain 1"/>
    <property type="match status" value="1"/>
</dbReference>
<evidence type="ECO:0000313" key="8">
    <source>
        <dbReference type="EMBL" id="GAB0055961.1"/>
    </source>
</evidence>
<evidence type="ECO:0000313" key="9">
    <source>
        <dbReference type="Proteomes" id="UP001628193"/>
    </source>
</evidence>
<dbReference type="Gene3D" id="3.40.190.80">
    <property type="match status" value="1"/>
</dbReference>
<dbReference type="EC" id="3.1.3.25" evidence="7"/>
<dbReference type="PANTHER" id="PTHR20854">
    <property type="entry name" value="INOSITOL MONOPHOSPHATASE"/>
    <property type="match status" value="1"/>
</dbReference>
<evidence type="ECO:0000256" key="7">
    <source>
        <dbReference type="RuleBase" id="RU364068"/>
    </source>
</evidence>
<keyword evidence="9" id="KW-1185">Reference proteome</keyword>
<dbReference type="PRINTS" id="PR00377">
    <property type="entry name" value="IMPHPHTASES"/>
</dbReference>
<evidence type="ECO:0000256" key="3">
    <source>
        <dbReference type="ARBA" id="ARBA00009759"/>
    </source>
</evidence>